<dbReference type="GO" id="GO:0051603">
    <property type="term" value="P:proteolysis involved in protein catabolic process"/>
    <property type="evidence" value="ECO:0007669"/>
    <property type="project" value="InterPro"/>
</dbReference>
<dbReference type="Pfam" id="PF00227">
    <property type="entry name" value="Proteasome"/>
    <property type="match status" value="1"/>
</dbReference>
<dbReference type="OMA" id="ATCIGKD"/>
<dbReference type="PROSITE" id="PS51475">
    <property type="entry name" value="PROTEASOME_ALPHA_2"/>
    <property type="match status" value="1"/>
</dbReference>
<sequence length="217" mass="23993">MQIEHALRAVNKGGTALGIKASNGVVIVTEKKLPTPLIDESSIEKISVITETIGMVYAGVGPDFRLILRKARRQAELYKLRYHEPIPVSQCAREIANIMQEYTQSGGVRPFGISLLVAGYDHNGPQLYQVDPSGSFWAWKASSIGKNSDNAKTFLEKRYSDSISLEDAINTAILTLKEGFEGEMDENNIEIGIVDENKKFKCLKPSEIADYLNEIGD</sequence>
<dbReference type="Proteomes" id="UP001149090">
    <property type="component" value="Unassembled WGS sequence"/>
</dbReference>
<comment type="caution">
    <text evidence="3">The sequence shown here is derived from an EMBL/GenBank/DDBJ whole genome shotgun (WGS) entry which is preliminary data.</text>
</comment>
<name>A0A9Q0R3X3_ANAIG</name>
<reference evidence="3" key="1">
    <citation type="submission" date="2022-10" db="EMBL/GenBank/DDBJ databases">
        <title>Novel sulphate-reducing endosymbionts in the free-living metamonad Anaeramoeba.</title>
        <authorList>
            <person name="Jerlstrom-Hultqvist J."/>
            <person name="Cepicka I."/>
            <person name="Gallot-Lavallee L."/>
            <person name="Salas-Leiva D."/>
            <person name="Curtis B.A."/>
            <person name="Zahonova K."/>
            <person name="Pipaliya S."/>
            <person name="Dacks J."/>
            <person name="Roger A.J."/>
        </authorList>
    </citation>
    <scope>NUCLEOTIDE SEQUENCE</scope>
    <source>
        <strain evidence="3">BMAN</strain>
    </source>
</reference>
<dbReference type="OrthoDB" id="431557at2759"/>
<dbReference type="InterPro" id="IPR023332">
    <property type="entry name" value="Proteasome_alpha-type"/>
</dbReference>
<organism evidence="3 4">
    <name type="scientific">Anaeramoeba ignava</name>
    <name type="common">Anaerobic marine amoeba</name>
    <dbReference type="NCBI Taxonomy" id="1746090"/>
    <lineage>
        <taxon>Eukaryota</taxon>
        <taxon>Metamonada</taxon>
        <taxon>Anaeramoebidae</taxon>
        <taxon>Anaeramoeba</taxon>
    </lineage>
</organism>
<evidence type="ECO:0000256" key="2">
    <source>
        <dbReference type="PROSITE-ProRule" id="PRU00808"/>
    </source>
</evidence>
<dbReference type="CDD" id="cd03750">
    <property type="entry name" value="proteasome_alpha_type_2"/>
    <property type="match status" value="1"/>
</dbReference>
<dbReference type="InterPro" id="IPR029055">
    <property type="entry name" value="Ntn_hydrolases_N"/>
</dbReference>
<evidence type="ECO:0000313" key="4">
    <source>
        <dbReference type="Proteomes" id="UP001149090"/>
    </source>
</evidence>
<dbReference type="GO" id="GO:0019773">
    <property type="term" value="C:proteasome core complex, alpha-subunit complex"/>
    <property type="evidence" value="ECO:0007669"/>
    <property type="project" value="UniProtKB-UniRule"/>
</dbReference>
<dbReference type="PANTHER" id="PTHR11599">
    <property type="entry name" value="PROTEASOME SUBUNIT ALPHA/BETA"/>
    <property type="match status" value="1"/>
</dbReference>
<dbReference type="NCBIfam" id="NF003075">
    <property type="entry name" value="PRK03996.1"/>
    <property type="match status" value="1"/>
</dbReference>
<dbReference type="Gene3D" id="3.60.20.10">
    <property type="entry name" value="Glutamine Phosphoribosylpyrophosphate, subunit 1, domain 1"/>
    <property type="match status" value="1"/>
</dbReference>
<dbReference type="AlphaFoldDB" id="A0A9Q0R3X3"/>
<protein>
    <submittedName>
        <fullName evidence="3">Proteasome endopeptidase complex</fullName>
    </submittedName>
</protein>
<keyword evidence="1 2" id="KW-0647">Proteasome</keyword>
<gene>
    <name evidence="3" type="ORF">M0811_03390</name>
</gene>
<comment type="similarity">
    <text evidence="2">Belongs to the peptidase T1A family.</text>
</comment>
<keyword evidence="4" id="KW-1185">Reference proteome</keyword>
<dbReference type="SUPFAM" id="SSF56235">
    <property type="entry name" value="N-terminal nucleophile aminohydrolases (Ntn hydrolases)"/>
    <property type="match status" value="1"/>
</dbReference>
<dbReference type="InterPro" id="IPR050115">
    <property type="entry name" value="Proteasome_alpha"/>
</dbReference>
<evidence type="ECO:0000313" key="3">
    <source>
        <dbReference type="EMBL" id="KAJ5066057.1"/>
    </source>
</evidence>
<accession>A0A9Q0R3X3</accession>
<dbReference type="EMBL" id="JAPDFW010000147">
    <property type="protein sequence ID" value="KAJ5066057.1"/>
    <property type="molecule type" value="Genomic_DNA"/>
</dbReference>
<proteinExistence type="inferred from homology"/>
<evidence type="ECO:0000256" key="1">
    <source>
        <dbReference type="ARBA" id="ARBA00022942"/>
    </source>
</evidence>
<dbReference type="InterPro" id="IPR001353">
    <property type="entry name" value="Proteasome_sua/b"/>
</dbReference>